<dbReference type="NCBIfam" id="TIGR02537">
    <property type="entry name" value="arch_flag_Nterm"/>
    <property type="match status" value="1"/>
</dbReference>
<dbReference type="GO" id="GO:0097589">
    <property type="term" value="C:archaeal-type flagellum"/>
    <property type="evidence" value="ECO:0007669"/>
    <property type="project" value="UniProtKB-SubCell"/>
</dbReference>
<keyword evidence="6" id="KW-0969">Cilium</keyword>
<dbReference type="GO" id="GO:0005198">
    <property type="term" value="F:structural molecule activity"/>
    <property type="evidence" value="ECO:0007669"/>
    <property type="project" value="InterPro"/>
</dbReference>
<evidence type="ECO:0000256" key="5">
    <source>
        <dbReference type="SAM" id="Phobius"/>
    </source>
</evidence>
<keyword evidence="5" id="KW-0812">Transmembrane</keyword>
<name>A0AAF0JLJ8_9EURY</name>
<keyword evidence="5" id="KW-1133">Transmembrane helix</keyword>
<keyword evidence="7" id="KW-1185">Reference proteome</keyword>
<dbReference type="RefSeq" id="WP_278099016.1">
    <property type="nucleotide sequence ID" value="NZ_CP091092.1"/>
</dbReference>
<comment type="subcellular location">
    <subcellularLocation>
        <location evidence="1 4">Archaeal flagellum</location>
    </subcellularLocation>
</comment>
<sequence length="192" mass="21014">MTERNDAFTGLEAALVLIAFVVVAAVFSYVVLSAGFFTIQKSQSVIYSAVEQGSSTMIVGENILGLRNSTTGNIDRIRLSVGSPYALMDIDLKYVTIHFMTSDLLRRLNRADPFFSEAEPSPGTWRIISNTEGENFGSILSTGHYVTIMINLPSDMQVKPGQDFRINILPPLGAPLSVDRTAPESMTETVFL</sequence>
<keyword evidence="6" id="KW-0282">Flagellum</keyword>
<gene>
    <name evidence="6" type="ORF">L1994_08465</name>
</gene>
<dbReference type="Proteomes" id="UP001218895">
    <property type="component" value="Chromosome"/>
</dbReference>
<keyword evidence="5" id="KW-0472">Membrane</keyword>
<organism evidence="6 7">
    <name type="scientific">Methanomicrobium antiquum</name>
    <dbReference type="NCBI Taxonomy" id="487686"/>
    <lineage>
        <taxon>Archaea</taxon>
        <taxon>Methanobacteriati</taxon>
        <taxon>Methanobacteriota</taxon>
        <taxon>Stenosarchaea group</taxon>
        <taxon>Methanomicrobia</taxon>
        <taxon>Methanomicrobiales</taxon>
        <taxon>Methanomicrobiaceae</taxon>
        <taxon>Methanomicrobium</taxon>
    </lineage>
</organism>
<reference evidence="6" key="1">
    <citation type="submission" date="2022-01" db="EMBL/GenBank/DDBJ databases">
        <title>Complete genome of Methanomicrobium antiquum DSM 21220.</title>
        <authorList>
            <person name="Chen S.-C."/>
            <person name="You Y.-T."/>
            <person name="Zhou Y.-Z."/>
            <person name="Lai M.-C."/>
        </authorList>
    </citation>
    <scope>NUCLEOTIDE SEQUENCE</scope>
    <source>
        <strain evidence="6">DSM 21220</strain>
    </source>
</reference>
<dbReference type="GeneID" id="79950425"/>
<evidence type="ECO:0000256" key="1">
    <source>
        <dbReference type="ARBA" id="ARBA00004618"/>
    </source>
</evidence>
<dbReference type="PANTHER" id="PTHR35903:SF1">
    <property type="entry name" value="FLAGELLIN B1"/>
    <property type="match status" value="1"/>
</dbReference>
<protein>
    <recommendedName>
        <fullName evidence="4">Flagellin</fullName>
    </recommendedName>
</protein>
<comment type="similarity">
    <text evidence="2 4">Belongs to the archaeal flagellin family.</text>
</comment>
<dbReference type="Pfam" id="PF01917">
    <property type="entry name" value="Flagellin_arch-type"/>
    <property type="match status" value="1"/>
</dbReference>
<evidence type="ECO:0000256" key="2">
    <source>
        <dbReference type="ARBA" id="ARBA00010256"/>
    </source>
</evidence>
<evidence type="ECO:0000313" key="6">
    <source>
        <dbReference type="EMBL" id="WFN36177.1"/>
    </source>
</evidence>
<evidence type="ECO:0000256" key="4">
    <source>
        <dbReference type="RuleBase" id="RU361282"/>
    </source>
</evidence>
<evidence type="ECO:0000313" key="7">
    <source>
        <dbReference type="Proteomes" id="UP001218895"/>
    </source>
</evidence>
<proteinExistence type="inferred from homology"/>
<dbReference type="EMBL" id="CP091092">
    <property type="protein sequence ID" value="WFN36177.1"/>
    <property type="molecule type" value="Genomic_DNA"/>
</dbReference>
<dbReference type="InterPro" id="IPR013373">
    <property type="entry name" value="Flagellin/pilin_N_arc"/>
</dbReference>
<keyword evidence="3 4" id="KW-0974">Archaeal flagellum</keyword>
<dbReference type="PANTHER" id="PTHR35903">
    <property type="entry name" value="FLAGELLIN B1"/>
    <property type="match status" value="1"/>
</dbReference>
<dbReference type="GO" id="GO:0097588">
    <property type="term" value="P:archaeal or bacterial-type flagellum-dependent cell motility"/>
    <property type="evidence" value="ECO:0007669"/>
    <property type="project" value="InterPro"/>
</dbReference>
<accession>A0AAF0JLJ8</accession>
<evidence type="ECO:0000256" key="3">
    <source>
        <dbReference type="ARBA" id="ARBA00022440"/>
    </source>
</evidence>
<dbReference type="AlphaFoldDB" id="A0AAF0JLJ8"/>
<dbReference type="KEGG" id="manq:L1994_08465"/>
<comment type="function">
    <text evidence="4">Flagellin is the subunit protein which polymerizes to form the filaments of archaeal flagella.</text>
</comment>
<dbReference type="InterPro" id="IPR002774">
    <property type="entry name" value="Flagellin_arc-type"/>
</dbReference>
<keyword evidence="6" id="KW-0966">Cell projection</keyword>
<feature type="transmembrane region" description="Helical" evidence="5">
    <location>
        <begin position="13"/>
        <end position="39"/>
    </location>
</feature>